<dbReference type="PANTHER" id="PTHR14859">
    <property type="entry name" value="CALCOFLUOR WHITE HYPERSENSITIVE PROTEIN PRECURSOR"/>
    <property type="match status" value="1"/>
</dbReference>
<name>A0A9D2WQ40_9FIRM</name>
<dbReference type="AlphaFoldDB" id="A0A9D2WQ40"/>
<evidence type="ECO:0000313" key="3">
    <source>
        <dbReference type="Proteomes" id="UP000798488"/>
    </source>
</evidence>
<keyword evidence="3" id="KW-1185">Reference proteome</keyword>
<accession>A0A9D2WQ40</accession>
<evidence type="ECO:0000259" key="1">
    <source>
        <dbReference type="Pfam" id="PF03372"/>
    </source>
</evidence>
<dbReference type="Gene3D" id="3.60.10.10">
    <property type="entry name" value="Endonuclease/exonuclease/phosphatase"/>
    <property type="match status" value="1"/>
</dbReference>
<dbReference type="Proteomes" id="UP000798488">
    <property type="component" value="Unassembled WGS sequence"/>
</dbReference>
<protein>
    <recommendedName>
        <fullName evidence="1">Endonuclease/exonuclease/phosphatase domain-containing protein</fullName>
    </recommendedName>
</protein>
<comment type="caution">
    <text evidence="2">The sequence shown here is derived from an EMBL/GenBank/DDBJ whole genome shotgun (WGS) entry which is preliminary data.</text>
</comment>
<dbReference type="InterPro" id="IPR051916">
    <property type="entry name" value="GPI-anchor_lipid_remodeler"/>
</dbReference>
<dbReference type="InterPro" id="IPR036691">
    <property type="entry name" value="Endo/exonu/phosph_ase_sf"/>
</dbReference>
<sequence length="231" mass="26188">MRLRILSYNIRHCRGMNGKVCLKAVASTIAGAQPDLVGLQEVDYFNPRSAFADQAAKLGRMLGMYHVYGPNVTWGGVARFGNAVLSRYPIVRWHNYLLPSKGEQRGLLRAEIQLNDLSVVFFNTHLGLDHQERLQQVAKIQDIVRSMFGHQLLAGDLNANPDSKEIAILQTVLRSGDLSGTKFTFPSNYPKYKIDYIFYSDHWRLIETKVYTSRASDHLPLSADVQLDRLH</sequence>
<dbReference type="PANTHER" id="PTHR14859:SF15">
    <property type="entry name" value="ENDONUCLEASE_EXONUCLEASE_PHOSPHATASE DOMAIN-CONTAINING PROTEIN"/>
    <property type="match status" value="1"/>
</dbReference>
<reference evidence="2" key="1">
    <citation type="submission" date="2016-02" db="EMBL/GenBank/DDBJ databases">
        <title>Draft Genome Sequence of Sporotomaculum syntrophicum Strain FB, a Syntrophic Benzoate Degrader.</title>
        <authorList>
            <person name="Nobu M.K."/>
            <person name="Narihiro T."/>
            <person name="Qiu Y.-L."/>
            <person name="Ohashi A."/>
            <person name="Liu W.-T."/>
            <person name="Yuji S."/>
        </authorList>
    </citation>
    <scope>NUCLEOTIDE SEQUENCE</scope>
    <source>
        <strain evidence="2">FB</strain>
    </source>
</reference>
<dbReference type="Pfam" id="PF03372">
    <property type="entry name" value="Exo_endo_phos"/>
    <property type="match status" value="1"/>
</dbReference>
<feature type="domain" description="Endonuclease/exonuclease/phosphatase" evidence="1">
    <location>
        <begin position="6"/>
        <end position="218"/>
    </location>
</feature>
<dbReference type="GO" id="GO:0016020">
    <property type="term" value="C:membrane"/>
    <property type="evidence" value="ECO:0007669"/>
    <property type="project" value="GOC"/>
</dbReference>
<dbReference type="SUPFAM" id="SSF56219">
    <property type="entry name" value="DNase I-like"/>
    <property type="match status" value="1"/>
</dbReference>
<organism evidence="2 3">
    <name type="scientific">Sporotomaculum syntrophicum</name>
    <dbReference type="NCBI Taxonomy" id="182264"/>
    <lineage>
        <taxon>Bacteria</taxon>
        <taxon>Bacillati</taxon>
        <taxon>Bacillota</taxon>
        <taxon>Clostridia</taxon>
        <taxon>Eubacteriales</taxon>
        <taxon>Desulfallaceae</taxon>
        <taxon>Sporotomaculum</taxon>
    </lineage>
</organism>
<dbReference type="EMBL" id="LSRS01000003">
    <property type="protein sequence ID" value="KAF1085374.1"/>
    <property type="molecule type" value="Genomic_DNA"/>
</dbReference>
<gene>
    <name evidence="2" type="ORF">SPSYN_01510</name>
</gene>
<dbReference type="InterPro" id="IPR005135">
    <property type="entry name" value="Endo/exonuclease/phosphatase"/>
</dbReference>
<dbReference type="GO" id="GO:0006506">
    <property type="term" value="P:GPI anchor biosynthetic process"/>
    <property type="evidence" value="ECO:0007669"/>
    <property type="project" value="TreeGrafter"/>
</dbReference>
<dbReference type="GO" id="GO:0003824">
    <property type="term" value="F:catalytic activity"/>
    <property type="evidence" value="ECO:0007669"/>
    <property type="project" value="InterPro"/>
</dbReference>
<dbReference type="RefSeq" id="WP_161821846.1">
    <property type="nucleotide sequence ID" value="NZ_LSRS01000003.1"/>
</dbReference>
<evidence type="ECO:0000313" key="2">
    <source>
        <dbReference type="EMBL" id="KAF1085374.1"/>
    </source>
</evidence>
<proteinExistence type="predicted"/>
<dbReference type="OrthoDB" id="9793162at2"/>